<keyword evidence="6 9" id="KW-0819">tRNA processing</keyword>
<keyword evidence="7 9" id="KW-0694">RNA-binding</keyword>
<dbReference type="InterPro" id="IPR003358">
    <property type="entry name" value="tRNA_(Gua-N-7)_MeTrfase_Trmb"/>
</dbReference>
<comment type="similarity">
    <text evidence="9">Belongs to the class I-like SAM-binding methyltransferase superfamily. TrmB family.</text>
</comment>
<keyword evidence="11" id="KW-1133">Transmembrane helix</keyword>
<evidence type="ECO:0000256" key="3">
    <source>
        <dbReference type="ARBA" id="ARBA00022603"/>
    </source>
</evidence>
<keyword evidence="4 9" id="KW-0808">Transferase</keyword>
<comment type="pathway">
    <text evidence="9">tRNA modification; N(7)-methylguanine-tRNA biosynthesis.</text>
</comment>
<dbReference type="SUPFAM" id="SSF53335">
    <property type="entry name" value="S-adenosyl-L-methionine-dependent methyltransferases"/>
    <property type="match status" value="1"/>
</dbReference>
<dbReference type="GO" id="GO:0000049">
    <property type="term" value="F:tRNA binding"/>
    <property type="evidence" value="ECO:0007669"/>
    <property type="project" value="UniProtKB-UniRule"/>
</dbReference>
<evidence type="ECO:0000256" key="5">
    <source>
        <dbReference type="ARBA" id="ARBA00022691"/>
    </source>
</evidence>
<comment type="catalytic activity">
    <reaction evidence="1 9">
        <text>guanosine(46) in tRNA + S-adenosyl-L-methionine = N(7)-methylguanosine(46) in tRNA + S-adenosyl-L-homocysteine</text>
        <dbReference type="Rhea" id="RHEA:42708"/>
        <dbReference type="Rhea" id="RHEA-COMP:10188"/>
        <dbReference type="Rhea" id="RHEA-COMP:10189"/>
        <dbReference type="ChEBI" id="CHEBI:57856"/>
        <dbReference type="ChEBI" id="CHEBI:59789"/>
        <dbReference type="ChEBI" id="CHEBI:74269"/>
        <dbReference type="ChEBI" id="CHEBI:74480"/>
        <dbReference type="EC" id="2.1.1.33"/>
    </reaction>
</comment>
<comment type="function">
    <text evidence="9">Catalyzes the formation of N(7)-methylguanine at position 46 (m7G46) in tRNA.</text>
</comment>
<reference evidence="12 13" key="1">
    <citation type="submission" date="2015-12" db="EMBL/GenBank/DDBJ databases">
        <title>Dictyostelia acquired genes for synthesis and detection of signals that induce cell-type specialization by lateral gene transfer from prokaryotes.</title>
        <authorList>
            <person name="Gloeckner G."/>
            <person name="Schaap P."/>
        </authorList>
    </citation>
    <scope>NUCLEOTIDE SEQUENCE [LARGE SCALE GENOMIC DNA]</scope>
    <source>
        <strain evidence="12 13">TK</strain>
    </source>
</reference>
<keyword evidence="13" id="KW-1185">Reference proteome</keyword>
<feature type="binding site" evidence="9">
    <location>
        <begin position="138"/>
        <end position="139"/>
    </location>
    <ligand>
        <name>S-adenosyl-L-methionine</name>
        <dbReference type="ChEBI" id="CHEBI:59789"/>
    </ligand>
</feature>
<feature type="active site" evidence="9">
    <location>
        <position position="161"/>
    </location>
</feature>
<organism evidence="12 13">
    <name type="scientific">Tieghemostelium lacteum</name>
    <name type="common">Slime mold</name>
    <name type="synonym">Dictyostelium lacteum</name>
    <dbReference type="NCBI Taxonomy" id="361077"/>
    <lineage>
        <taxon>Eukaryota</taxon>
        <taxon>Amoebozoa</taxon>
        <taxon>Evosea</taxon>
        <taxon>Eumycetozoa</taxon>
        <taxon>Dictyostelia</taxon>
        <taxon>Dictyosteliales</taxon>
        <taxon>Raperosteliaceae</taxon>
        <taxon>Tieghemostelium</taxon>
    </lineage>
</organism>
<evidence type="ECO:0000256" key="8">
    <source>
        <dbReference type="ARBA" id="ARBA00023242"/>
    </source>
</evidence>
<dbReference type="NCBIfam" id="TIGR00091">
    <property type="entry name" value="tRNA (guanosine(46)-N7)-methyltransferase TrmB"/>
    <property type="match status" value="1"/>
</dbReference>
<dbReference type="PROSITE" id="PS51625">
    <property type="entry name" value="SAM_MT_TRMB"/>
    <property type="match status" value="1"/>
</dbReference>
<keyword evidence="8 9" id="KW-0539">Nucleus</keyword>
<keyword evidence="3 9" id="KW-0489">Methyltransferase</keyword>
<feature type="transmembrane region" description="Helical" evidence="11">
    <location>
        <begin position="173"/>
        <end position="195"/>
    </location>
</feature>
<dbReference type="HAMAP" id="MF_03055">
    <property type="entry name" value="tRNA_methyltr_TrmB_euk"/>
    <property type="match status" value="1"/>
</dbReference>
<evidence type="ECO:0000313" key="12">
    <source>
        <dbReference type="EMBL" id="KYQ88789.1"/>
    </source>
</evidence>
<dbReference type="CDD" id="cd02440">
    <property type="entry name" value="AdoMet_MTases"/>
    <property type="match status" value="1"/>
</dbReference>
<dbReference type="InParanoid" id="A0A151Z4A0"/>
<feature type="binding site" evidence="9">
    <location>
        <begin position="103"/>
        <end position="104"/>
    </location>
    <ligand>
        <name>S-adenosyl-L-methionine</name>
        <dbReference type="ChEBI" id="CHEBI:59789"/>
    </ligand>
</feature>
<dbReference type="Proteomes" id="UP000076078">
    <property type="component" value="Unassembled WGS sequence"/>
</dbReference>
<dbReference type="GO" id="GO:0043527">
    <property type="term" value="C:tRNA methyltransferase complex"/>
    <property type="evidence" value="ECO:0007669"/>
    <property type="project" value="TreeGrafter"/>
</dbReference>
<sequence length="275" mass="31769">MSETTTTTNTIDNKSSKPAATKKRAIKPYHKIKAHANPAADYEFDYKAKPSEYDWSKKYPELSSELKEGERIKVQVADVGCGYGGLTVSLSQTLPDKVILGMEIRAKVVEYVEGRIEKLREDNKEKKLYRNISVIKTNSMKLMPNFFEKGQLEKIFFLFPDPHFKKANHKRRIISPTLLAEYAYIMSIGGLAYFISDVQELYEWMFAHFKSHPLFQQIDKDLALSDPCVPLIVNSSEEARKVNRIEGKKWYAVFKRISNPSEKIENFENYTLTNF</sequence>
<feature type="binding site" evidence="9">
    <location>
        <begin position="236"/>
        <end position="238"/>
    </location>
    <ligand>
        <name>S-adenosyl-L-methionine</name>
        <dbReference type="ChEBI" id="CHEBI:59789"/>
    </ligand>
</feature>
<keyword evidence="5 9" id="KW-0949">S-adenosyl-L-methionine</keyword>
<protein>
    <recommendedName>
        <fullName evidence="9">tRNA (guanine-N(7)-)-methyltransferase</fullName>
        <ecNumber evidence="9">2.1.1.33</ecNumber>
    </recommendedName>
    <alternativeName>
        <fullName evidence="9">tRNA (guanine(46)-N(7))-methyltransferase</fullName>
    </alternativeName>
    <alternativeName>
        <fullName evidence="9">tRNA(m7G46)-methyltransferase</fullName>
    </alternativeName>
</protein>
<evidence type="ECO:0000256" key="2">
    <source>
        <dbReference type="ARBA" id="ARBA00022555"/>
    </source>
</evidence>
<dbReference type="AlphaFoldDB" id="A0A151Z4A0"/>
<dbReference type="UniPathway" id="UPA00989"/>
<evidence type="ECO:0000256" key="7">
    <source>
        <dbReference type="ARBA" id="ARBA00022884"/>
    </source>
</evidence>
<evidence type="ECO:0000256" key="1">
    <source>
        <dbReference type="ARBA" id="ARBA00000142"/>
    </source>
</evidence>
<keyword evidence="11" id="KW-0812">Transmembrane</keyword>
<feature type="compositionally biased region" description="Low complexity" evidence="10">
    <location>
        <begin position="1"/>
        <end position="10"/>
    </location>
</feature>
<dbReference type="EMBL" id="LODT01000047">
    <property type="protein sequence ID" value="KYQ88789.1"/>
    <property type="molecule type" value="Genomic_DNA"/>
</dbReference>
<name>A0A151Z4A0_TIELA</name>
<dbReference type="OrthoDB" id="47276at2759"/>
<dbReference type="InterPro" id="IPR025763">
    <property type="entry name" value="Trm8_euk"/>
</dbReference>
<dbReference type="OMA" id="LNVMKFG"/>
<dbReference type="GO" id="GO:0005634">
    <property type="term" value="C:nucleus"/>
    <property type="evidence" value="ECO:0007669"/>
    <property type="project" value="UniProtKB-SubCell"/>
</dbReference>
<feature type="binding site" evidence="9">
    <location>
        <position position="80"/>
    </location>
    <ligand>
        <name>S-adenosyl-L-methionine</name>
        <dbReference type="ChEBI" id="CHEBI:59789"/>
    </ligand>
</feature>
<evidence type="ECO:0000256" key="11">
    <source>
        <dbReference type="SAM" id="Phobius"/>
    </source>
</evidence>
<feature type="region of interest" description="Disordered" evidence="10">
    <location>
        <begin position="1"/>
        <end position="28"/>
    </location>
</feature>
<comment type="caution">
    <text evidence="12">The sequence shown here is derived from an EMBL/GenBank/DDBJ whole genome shotgun (WGS) entry which is preliminary data.</text>
</comment>
<proteinExistence type="inferred from homology"/>
<dbReference type="EC" id="2.1.1.33" evidence="9"/>
<dbReference type="FunCoup" id="A0A151Z4A0">
    <property type="interactions" value="279"/>
</dbReference>
<dbReference type="PANTHER" id="PTHR23417:SF16">
    <property type="entry name" value="TRNA (GUANINE-N(7)-)-METHYLTRANSFERASE"/>
    <property type="match status" value="1"/>
</dbReference>
<dbReference type="PANTHER" id="PTHR23417">
    <property type="entry name" value="3-DEOXY-D-MANNO-OCTULOSONIC-ACID TRANSFERASE/TRNA GUANINE-N 7 - -METHYLTRANSFERASE"/>
    <property type="match status" value="1"/>
</dbReference>
<accession>A0A151Z4A0</accession>
<dbReference type="Gene3D" id="3.40.50.150">
    <property type="entry name" value="Vaccinia Virus protein VP39"/>
    <property type="match status" value="1"/>
</dbReference>
<comment type="subcellular location">
    <subcellularLocation>
        <location evidence="9">Nucleus</location>
    </subcellularLocation>
</comment>
<dbReference type="Pfam" id="PF02390">
    <property type="entry name" value="Methyltransf_4"/>
    <property type="match status" value="1"/>
</dbReference>
<gene>
    <name evidence="12" type="ORF">DLAC_10585</name>
</gene>
<evidence type="ECO:0000256" key="9">
    <source>
        <dbReference type="HAMAP-Rule" id="MF_03055"/>
    </source>
</evidence>
<evidence type="ECO:0000256" key="10">
    <source>
        <dbReference type="SAM" id="MobiDB-lite"/>
    </source>
</evidence>
<evidence type="ECO:0000313" key="13">
    <source>
        <dbReference type="Proteomes" id="UP000076078"/>
    </source>
</evidence>
<feature type="binding site" evidence="9">
    <location>
        <position position="158"/>
    </location>
    <ligand>
        <name>S-adenosyl-L-methionine</name>
        <dbReference type="ChEBI" id="CHEBI:59789"/>
    </ligand>
</feature>
<evidence type="ECO:0000256" key="4">
    <source>
        <dbReference type="ARBA" id="ARBA00022679"/>
    </source>
</evidence>
<dbReference type="STRING" id="361077.A0A151Z4A0"/>
<dbReference type="InterPro" id="IPR029063">
    <property type="entry name" value="SAM-dependent_MTases_sf"/>
</dbReference>
<keyword evidence="11" id="KW-0472">Membrane</keyword>
<keyword evidence="2 9" id="KW-0820">tRNA-binding</keyword>
<evidence type="ECO:0000256" key="6">
    <source>
        <dbReference type="ARBA" id="ARBA00022694"/>
    </source>
</evidence>
<dbReference type="GO" id="GO:0008176">
    <property type="term" value="F:tRNA (guanine(46)-N7)-methyltransferase activity"/>
    <property type="evidence" value="ECO:0007669"/>
    <property type="project" value="UniProtKB-UniRule"/>
</dbReference>